<gene>
    <name evidence="1" type="ORF">BaRGS_00028095</name>
</gene>
<dbReference type="Proteomes" id="UP001519460">
    <property type="component" value="Unassembled WGS sequence"/>
</dbReference>
<evidence type="ECO:0000313" key="1">
    <source>
        <dbReference type="EMBL" id="KAK7480623.1"/>
    </source>
</evidence>
<keyword evidence="2" id="KW-1185">Reference proteome</keyword>
<protein>
    <submittedName>
        <fullName evidence="1">Uncharacterized protein</fullName>
    </submittedName>
</protein>
<name>A0ABD0K0Y1_9CAEN</name>
<feature type="non-terminal residue" evidence="1">
    <location>
        <position position="194"/>
    </location>
</feature>
<dbReference type="EMBL" id="JACVVK020000277">
    <property type="protein sequence ID" value="KAK7480623.1"/>
    <property type="molecule type" value="Genomic_DNA"/>
</dbReference>
<sequence>MKKRLNDPVMILWIESDHLPVSLTVRTTQADRQLSRAVRQKVEKLVWDADKAQLYSDALRSRETQEKLTRATSDIDVDINNAVGLLVEFLQSAADCMKKEVTINSPKREAEWFDAECVQAKKEAKSRLRTLRRYMTELTRQCFVDIKRQYQKLVREKKRKYKNSKPELLTRDIINTKLFWKEVHSWLGIKLKQL</sequence>
<accession>A0ABD0K0Y1</accession>
<evidence type="ECO:0000313" key="2">
    <source>
        <dbReference type="Proteomes" id="UP001519460"/>
    </source>
</evidence>
<dbReference type="AlphaFoldDB" id="A0ABD0K0Y1"/>
<proteinExistence type="predicted"/>
<organism evidence="1 2">
    <name type="scientific">Batillaria attramentaria</name>
    <dbReference type="NCBI Taxonomy" id="370345"/>
    <lineage>
        <taxon>Eukaryota</taxon>
        <taxon>Metazoa</taxon>
        <taxon>Spiralia</taxon>
        <taxon>Lophotrochozoa</taxon>
        <taxon>Mollusca</taxon>
        <taxon>Gastropoda</taxon>
        <taxon>Caenogastropoda</taxon>
        <taxon>Sorbeoconcha</taxon>
        <taxon>Cerithioidea</taxon>
        <taxon>Batillariidae</taxon>
        <taxon>Batillaria</taxon>
    </lineage>
</organism>
<comment type="caution">
    <text evidence="1">The sequence shown here is derived from an EMBL/GenBank/DDBJ whole genome shotgun (WGS) entry which is preliminary data.</text>
</comment>
<reference evidence="1 2" key="1">
    <citation type="journal article" date="2023" name="Sci. Data">
        <title>Genome assembly of the Korean intertidal mud-creeper Batillaria attramentaria.</title>
        <authorList>
            <person name="Patra A.K."/>
            <person name="Ho P.T."/>
            <person name="Jun S."/>
            <person name="Lee S.J."/>
            <person name="Kim Y."/>
            <person name="Won Y.J."/>
        </authorList>
    </citation>
    <scope>NUCLEOTIDE SEQUENCE [LARGE SCALE GENOMIC DNA]</scope>
    <source>
        <strain evidence="1">Wonlab-2016</strain>
    </source>
</reference>